<dbReference type="EMBL" id="AHAT01024639">
    <property type="status" value="NOT_ANNOTATED_CDS"/>
    <property type="molecule type" value="Genomic_DNA"/>
</dbReference>
<dbReference type="OMA" id="DTICNDC"/>
<reference evidence="3" key="1">
    <citation type="submission" date="2011-12" db="EMBL/GenBank/DDBJ databases">
        <title>The Draft Genome of Lepisosteus oculatus.</title>
        <authorList>
            <consortium name="The Broad Institute Genome Assembly &amp; Analysis Group"/>
            <consortium name="Computational R&amp;D Group"/>
            <consortium name="and Sequencing Platform"/>
            <person name="Di Palma F."/>
            <person name="Alfoldi J."/>
            <person name="Johnson J."/>
            <person name="Berlin A."/>
            <person name="Gnerre S."/>
            <person name="Jaffe D."/>
            <person name="MacCallum I."/>
            <person name="Young S."/>
            <person name="Walker B.J."/>
            <person name="Lander E.S."/>
            <person name="Lindblad-Toh K."/>
        </authorList>
    </citation>
    <scope>NUCLEOTIDE SEQUENCE [LARGE SCALE GENOMIC DNA]</scope>
</reference>
<keyword evidence="3" id="KW-1185">Reference proteome</keyword>
<sequence>MATKFVIQQPQPVKSAIESDQWSTGICDCCEDLGECCCGFWCFPCYACKTARDFGECLCLPLLDAFNGVIPAVSLSMRVAVRERYGIKGSICKDCLYSSFCICCSWCQIAREMKARTQNVTLINAKPVSLVTSHLA</sequence>
<comment type="similarity">
    <text evidence="1">Belongs to the cornifelin family.</text>
</comment>
<dbReference type="NCBIfam" id="TIGR01571">
    <property type="entry name" value="A_thal_Cys_rich"/>
    <property type="match status" value="1"/>
</dbReference>
<dbReference type="Ensembl" id="ENSLOCT00000016360.1">
    <property type="protein sequence ID" value="ENSLOCP00000016330.1"/>
    <property type="gene ID" value="ENSLOCG00000013258.1"/>
</dbReference>
<dbReference type="GeneID" id="102694073"/>
<dbReference type="Bgee" id="ENSLOCG00000013258">
    <property type="expression patterns" value="Expressed in pharyngeal gill and 3 other cell types or tissues"/>
</dbReference>
<dbReference type="HOGENOM" id="CLU_083147_5_0_1"/>
<dbReference type="STRING" id="7918.ENSLOCP00000016330"/>
<evidence type="ECO:0000313" key="3">
    <source>
        <dbReference type="Proteomes" id="UP000018468"/>
    </source>
</evidence>
<name>W5N6S1_LEPOC</name>
<accession>W5N6S1</accession>
<reference evidence="2" key="3">
    <citation type="submission" date="2025-09" db="UniProtKB">
        <authorList>
            <consortium name="Ensembl"/>
        </authorList>
    </citation>
    <scope>IDENTIFICATION</scope>
</reference>
<evidence type="ECO:0000256" key="1">
    <source>
        <dbReference type="ARBA" id="ARBA00009024"/>
    </source>
</evidence>
<dbReference type="Proteomes" id="UP000018468">
    <property type="component" value="Linkage group LG2"/>
</dbReference>
<dbReference type="RefSeq" id="XP_069042918.1">
    <property type="nucleotide sequence ID" value="XM_069186817.1"/>
</dbReference>
<dbReference type="PANTHER" id="PTHR15907">
    <property type="entry name" value="DUF614 FAMILY PROTEIN-RELATED"/>
    <property type="match status" value="1"/>
</dbReference>
<organism evidence="2 3">
    <name type="scientific">Lepisosteus oculatus</name>
    <name type="common">Spotted gar</name>
    <dbReference type="NCBI Taxonomy" id="7918"/>
    <lineage>
        <taxon>Eukaryota</taxon>
        <taxon>Metazoa</taxon>
        <taxon>Chordata</taxon>
        <taxon>Craniata</taxon>
        <taxon>Vertebrata</taxon>
        <taxon>Euteleostomi</taxon>
        <taxon>Actinopterygii</taxon>
        <taxon>Neopterygii</taxon>
        <taxon>Holostei</taxon>
        <taxon>Semionotiformes</taxon>
        <taxon>Lepisosteidae</taxon>
        <taxon>Lepisosteus</taxon>
    </lineage>
</organism>
<dbReference type="InParanoid" id="W5N6S1"/>
<dbReference type="eggNOG" id="ENOG502SB99">
    <property type="taxonomic scope" value="Eukaryota"/>
</dbReference>
<dbReference type="InterPro" id="IPR006461">
    <property type="entry name" value="PLAC_motif_containing"/>
</dbReference>
<reference evidence="2" key="2">
    <citation type="submission" date="2025-08" db="UniProtKB">
        <authorList>
            <consortium name="Ensembl"/>
        </authorList>
    </citation>
    <scope>IDENTIFICATION</scope>
</reference>
<proteinExistence type="inferred from homology"/>
<dbReference type="GeneTree" id="ENSGT00940000163701"/>
<evidence type="ECO:0000313" key="2">
    <source>
        <dbReference type="Ensembl" id="ENSLOCP00000016330.1"/>
    </source>
</evidence>
<dbReference type="EMBL" id="AHAT01024640">
    <property type="status" value="NOT_ANNOTATED_CDS"/>
    <property type="molecule type" value="Genomic_DNA"/>
</dbReference>
<dbReference type="AlphaFoldDB" id="W5N6S1"/>
<protein>
    <submittedName>
        <fullName evidence="2">Cornifelin homolog B-like</fullName>
    </submittedName>
</protein>
<dbReference type="Pfam" id="PF04749">
    <property type="entry name" value="PLAC8"/>
    <property type="match status" value="1"/>
</dbReference>